<sequence>MNKGERKQRRLAAATMGRIRHLHFVGIGGSGMNGIAQVMLNLGYKITGSDLKSNPAINRLTKQGATIYIGHADTNIAGADAVIISTAVKDDNPEVKMARENRIPVVPRAEMLAELMRFHFGIAVAGTHGKTTTTSLVASLLAEGNLDPTFVIGGRLNSAGTHARLGGGEYLVAEADESDASFLYLQPMMAIVTNVDADHMTTYGGDFNRLRQTFIEFLHHLPFYGLAILCIDDDEVRGLLPQVTRQVITYGESEDADLRVTQIRQQGLRTHFTVSAQGEADFDVTLNMPGRHNVLNALAAIAVAREVGVGIEEIRQALAKFEGIGRRFNATECQLGDGRQIMLVDDYGHHPREVAATLDAVREGWPERRLVLVFQPHRYTRTQEQFDDFAQVLSRPDVLVLAEVYAAGETPIAGADSRALSRAIRTRGKIDPVFVDPIGELPQLLDGIIKDDDIVLTLGAGDIGQVAALLPDWFKRQGEAQ</sequence>
<evidence type="ECO:0000259" key="18">
    <source>
        <dbReference type="Pfam" id="PF08245"/>
    </source>
</evidence>
<dbReference type="InterPro" id="IPR000713">
    <property type="entry name" value="Mur_ligase_N"/>
</dbReference>
<dbReference type="RefSeq" id="WP_144359932.1">
    <property type="nucleotide sequence ID" value="NZ_VMNH01000023.1"/>
</dbReference>
<dbReference type="SUPFAM" id="SSF53623">
    <property type="entry name" value="MurD-like peptide ligases, catalytic domain"/>
    <property type="match status" value="1"/>
</dbReference>
<evidence type="ECO:0000259" key="17">
    <source>
        <dbReference type="Pfam" id="PF02875"/>
    </source>
</evidence>
<proteinExistence type="inferred from homology"/>
<dbReference type="Pfam" id="PF08245">
    <property type="entry name" value="Mur_ligase_M"/>
    <property type="match status" value="1"/>
</dbReference>
<evidence type="ECO:0000256" key="8">
    <source>
        <dbReference type="ARBA" id="ARBA00022840"/>
    </source>
</evidence>
<organism evidence="19 20">
    <name type="scientific">Sedimenticola selenatireducens</name>
    <dbReference type="NCBI Taxonomy" id="191960"/>
    <lineage>
        <taxon>Bacteria</taxon>
        <taxon>Pseudomonadati</taxon>
        <taxon>Pseudomonadota</taxon>
        <taxon>Gammaproteobacteria</taxon>
        <taxon>Chromatiales</taxon>
        <taxon>Sedimenticolaceae</taxon>
        <taxon>Sedimenticola</taxon>
    </lineage>
</organism>
<keyword evidence="20" id="KW-1185">Reference proteome</keyword>
<evidence type="ECO:0000256" key="5">
    <source>
        <dbReference type="ARBA" id="ARBA00022598"/>
    </source>
</evidence>
<dbReference type="UniPathway" id="UPA00219"/>
<keyword evidence="12 14" id="KW-0961">Cell wall biogenesis/degradation</keyword>
<evidence type="ECO:0000256" key="6">
    <source>
        <dbReference type="ARBA" id="ARBA00022618"/>
    </source>
</evidence>
<dbReference type="Gene3D" id="3.40.50.720">
    <property type="entry name" value="NAD(P)-binding Rossmann-like Domain"/>
    <property type="match status" value="1"/>
</dbReference>
<feature type="transmembrane region" description="Helical" evidence="15">
    <location>
        <begin position="21"/>
        <end position="44"/>
    </location>
</feature>
<keyword evidence="7 14" id="KW-0547">Nucleotide-binding</keyword>
<dbReference type="Proteomes" id="UP000316649">
    <property type="component" value="Unassembled WGS sequence"/>
</dbReference>
<keyword evidence="15" id="KW-1133">Transmembrane helix</keyword>
<dbReference type="PANTHER" id="PTHR43445:SF3">
    <property type="entry name" value="UDP-N-ACETYLMURAMATE--L-ALANINE LIGASE"/>
    <property type="match status" value="1"/>
</dbReference>
<comment type="function">
    <text evidence="14">Cell wall formation.</text>
</comment>
<evidence type="ECO:0000313" key="19">
    <source>
        <dbReference type="EMBL" id="TVO70795.1"/>
    </source>
</evidence>
<evidence type="ECO:0000256" key="11">
    <source>
        <dbReference type="ARBA" id="ARBA00023306"/>
    </source>
</evidence>
<name>A0A557S060_9GAMM</name>
<keyword evidence="11 14" id="KW-0131">Cell cycle</keyword>
<dbReference type="Gene3D" id="3.40.1190.10">
    <property type="entry name" value="Mur-like, catalytic domain"/>
    <property type="match status" value="1"/>
</dbReference>
<dbReference type="GO" id="GO:0051301">
    <property type="term" value="P:cell division"/>
    <property type="evidence" value="ECO:0007669"/>
    <property type="project" value="UniProtKB-KW"/>
</dbReference>
<evidence type="ECO:0000259" key="16">
    <source>
        <dbReference type="Pfam" id="PF01225"/>
    </source>
</evidence>
<comment type="caution">
    <text evidence="19">The sequence shown here is derived from an EMBL/GenBank/DDBJ whole genome shotgun (WGS) entry which is preliminary data.</text>
</comment>
<dbReference type="GO" id="GO:0008360">
    <property type="term" value="P:regulation of cell shape"/>
    <property type="evidence" value="ECO:0007669"/>
    <property type="project" value="UniProtKB-KW"/>
</dbReference>
<evidence type="ECO:0000256" key="2">
    <source>
        <dbReference type="ARBA" id="ARBA00004752"/>
    </source>
</evidence>
<dbReference type="GO" id="GO:0071555">
    <property type="term" value="P:cell wall organization"/>
    <property type="evidence" value="ECO:0007669"/>
    <property type="project" value="UniProtKB-KW"/>
</dbReference>
<comment type="catalytic activity">
    <reaction evidence="13 14">
        <text>UDP-N-acetyl-alpha-D-muramate + L-alanine + ATP = UDP-N-acetyl-alpha-D-muramoyl-L-alanine + ADP + phosphate + H(+)</text>
        <dbReference type="Rhea" id="RHEA:23372"/>
        <dbReference type="ChEBI" id="CHEBI:15378"/>
        <dbReference type="ChEBI" id="CHEBI:30616"/>
        <dbReference type="ChEBI" id="CHEBI:43474"/>
        <dbReference type="ChEBI" id="CHEBI:57972"/>
        <dbReference type="ChEBI" id="CHEBI:70757"/>
        <dbReference type="ChEBI" id="CHEBI:83898"/>
        <dbReference type="ChEBI" id="CHEBI:456216"/>
        <dbReference type="EC" id="6.3.2.8"/>
    </reaction>
</comment>
<dbReference type="SUPFAM" id="SSF53244">
    <property type="entry name" value="MurD-like peptide ligases, peptide-binding domain"/>
    <property type="match status" value="1"/>
</dbReference>
<dbReference type="InterPro" id="IPR036615">
    <property type="entry name" value="Mur_ligase_C_dom_sf"/>
</dbReference>
<keyword evidence="15" id="KW-0812">Transmembrane</keyword>
<evidence type="ECO:0000256" key="1">
    <source>
        <dbReference type="ARBA" id="ARBA00004496"/>
    </source>
</evidence>
<dbReference type="SUPFAM" id="SSF51984">
    <property type="entry name" value="MurCD N-terminal domain"/>
    <property type="match status" value="1"/>
</dbReference>
<dbReference type="PANTHER" id="PTHR43445">
    <property type="entry name" value="UDP-N-ACETYLMURAMATE--L-ALANINE LIGASE-RELATED"/>
    <property type="match status" value="1"/>
</dbReference>
<protein>
    <recommendedName>
        <fullName evidence="3 14">UDP-N-acetylmuramate--L-alanine ligase</fullName>
        <ecNumber evidence="3 14">6.3.2.8</ecNumber>
    </recommendedName>
    <alternativeName>
        <fullName evidence="14">UDP-N-acetylmuramoyl-L-alanine synthetase</fullName>
    </alternativeName>
</protein>
<dbReference type="InterPro" id="IPR036565">
    <property type="entry name" value="Mur-like_cat_sf"/>
</dbReference>
<keyword evidence="5 14" id="KW-0436">Ligase</keyword>
<accession>A0A557S060</accession>
<dbReference type="InterPro" id="IPR013221">
    <property type="entry name" value="Mur_ligase_cen"/>
</dbReference>
<evidence type="ECO:0000256" key="4">
    <source>
        <dbReference type="ARBA" id="ARBA00022490"/>
    </source>
</evidence>
<feature type="domain" description="Mur ligase C-terminal" evidence="17">
    <location>
        <begin position="339"/>
        <end position="461"/>
    </location>
</feature>
<dbReference type="EMBL" id="VMNH01000023">
    <property type="protein sequence ID" value="TVO70795.1"/>
    <property type="molecule type" value="Genomic_DNA"/>
</dbReference>
<dbReference type="GO" id="GO:0009252">
    <property type="term" value="P:peptidoglycan biosynthetic process"/>
    <property type="evidence" value="ECO:0007669"/>
    <property type="project" value="UniProtKB-UniRule"/>
</dbReference>
<dbReference type="AlphaFoldDB" id="A0A557S060"/>
<dbReference type="InterPro" id="IPR005758">
    <property type="entry name" value="UDP-N-AcMur_Ala_ligase_MurC"/>
</dbReference>
<keyword evidence="8 14" id="KW-0067">ATP-binding</keyword>
<dbReference type="Gene3D" id="3.90.190.20">
    <property type="entry name" value="Mur ligase, C-terminal domain"/>
    <property type="match status" value="1"/>
</dbReference>
<evidence type="ECO:0000313" key="20">
    <source>
        <dbReference type="Proteomes" id="UP000316649"/>
    </source>
</evidence>
<feature type="domain" description="Mur ligase N-terminal catalytic" evidence="16">
    <location>
        <begin position="21"/>
        <end position="118"/>
    </location>
</feature>
<dbReference type="InterPro" id="IPR050061">
    <property type="entry name" value="MurCDEF_pg_biosynth"/>
</dbReference>
<keyword evidence="10 14" id="KW-0573">Peptidoglycan synthesis</keyword>
<keyword evidence="15" id="KW-0472">Membrane</keyword>
<dbReference type="FunFam" id="3.40.1190.10:FF:000001">
    <property type="entry name" value="UDP-N-acetylmuramate--L-alanine ligase"/>
    <property type="match status" value="1"/>
</dbReference>
<evidence type="ECO:0000256" key="14">
    <source>
        <dbReference type="HAMAP-Rule" id="MF_00046"/>
    </source>
</evidence>
<dbReference type="GO" id="GO:0005737">
    <property type="term" value="C:cytoplasm"/>
    <property type="evidence" value="ECO:0007669"/>
    <property type="project" value="UniProtKB-SubCell"/>
</dbReference>
<keyword evidence="4 14" id="KW-0963">Cytoplasm</keyword>
<evidence type="ECO:0000256" key="9">
    <source>
        <dbReference type="ARBA" id="ARBA00022960"/>
    </source>
</evidence>
<dbReference type="GO" id="GO:0008763">
    <property type="term" value="F:UDP-N-acetylmuramate-L-alanine ligase activity"/>
    <property type="evidence" value="ECO:0007669"/>
    <property type="project" value="UniProtKB-UniRule"/>
</dbReference>
<comment type="subcellular location">
    <subcellularLocation>
        <location evidence="1 14">Cytoplasm</location>
    </subcellularLocation>
</comment>
<feature type="domain" description="Mur ligase central" evidence="18">
    <location>
        <begin position="124"/>
        <end position="304"/>
    </location>
</feature>
<evidence type="ECO:0000256" key="3">
    <source>
        <dbReference type="ARBA" id="ARBA00012211"/>
    </source>
</evidence>
<dbReference type="EC" id="6.3.2.8" evidence="3 14"/>
<comment type="similarity">
    <text evidence="14">Belongs to the MurCDEF family.</text>
</comment>
<dbReference type="Pfam" id="PF01225">
    <property type="entry name" value="Mur_ligase"/>
    <property type="match status" value="1"/>
</dbReference>
<reference evidence="19 20" key="1">
    <citation type="submission" date="2019-07" db="EMBL/GenBank/DDBJ databases">
        <title>The pathways for chlorine oxyanion respiration interact through the shared metabolite chlorate.</title>
        <authorList>
            <person name="Barnum T.P."/>
            <person name="Cheng Y."/>
            <person name="Hill K.A."/>
            <person name="Lucas L.N."/>
            <person name="Carlson H.K."/>
            <person name="Coates J.D."/>
        </authorList>
    </citation>
    <scope>NUCLEOTIDE SEQUENCE [LARGE SCALE GENOMIC DNA]</scope>
    <source>
        <strain evidence="19 20">BK-1</strain>
    </source>
</reference>
<dbReference type="HAMAP" id="MF_00046">
    <property type="entry name" value="MurC"/>
    <property type="match status" value="1"/>
</dbReference>
<dbReference type="GO" id="GO:0005524">
    <property type="term" value="F:ATP binding"/>
    <property type="evidence" value="ECO:0007669"/>
    <property type="project" value="UniProtKB-UniRule"/>
</dbReference>
<evidence type="ECO:0000256" key="12">
    <source>
        <dbReference type="ARBA" id="ARBA00023316"/>
    </source>
</evidence>
<dbReference type="InterPro" id="IPR004101">
    <property type="entry name" value="Mur_ligase_C"/>
</dbReference>
<comment type="pathway">
    <text evidence="2 14">Cell wall biogenesis; peptidoglycan biosynthesis.</text>
</comment>
<evidence type="ECO:0000256" key="15">
    <source>
        <dbReference type="SAM" id="Phobius"/>
    </source>
</evidence>
<dbReference type="Pfam" id="PF02875">
    <property type="entry name" value="Mur_ligase_C"/>
    <property type="match status" value="1"/>
</dbReference>
<keyword evidence="9 14" id="KW-0133">Cell shape</keyword>
<feature type="binding site" evidence="14">
    <location>
        <begin position="126"/>
        <end position="132"/>
    </location>
    <ligand>
        <name>ATP</name>
        <dbReference type="ChEBI" id="CHEBI:30616"/>
    </ligand>
</feature>
<dbReference type="OrthoDB" id="9804126at2"/>
<gene>
    <name evidence="14 19" type="primary">murC</name>
    <name evidence="19" type="ORF">FHP88_15145</name>
</gene>
<dbReference type="NCBIfam" id="TIGR01082">
    <property type="entry name" value="murC"/>
    <property type="match status" value="1"/>
</dbReference>
<keyword evidence="6 14" id="KW-0132">Cell division</keyword>
<evidence type="ECO:0000256" key="10">
    <source>
        <dbReference type="ARBA" id="ARBA00022984"/>
    </source>
</evidence>
<evidence type="ECO:0000256" key="13">
    <source>
        <dbReference type="ARBA" id="ARBA00047833"/>
    </source>
</evidence>
<evidence type="ECO:0000256" key="7">
    <source>
        <dbReference type="ARBA" id="ARBA00022741"/>
    </source>
</evidence>